<keyword evidence="3" id="KW-0238">DNA-binding</keyword>
<reference evidence="6 7" key="1">
    <citation type="submission" date="2017-09" db="EMBL/GenBank/DDBJ databases">
        <title>Depth-based differentiation of microbial function through sediment-hosted aquifers and enrichment of novel symbionts in the deep terrestrial subsurface.</title>
        <authorList>
            <person name="Probst A.J."/>
            <person name="Ladd B."/>
            <person name="Jarett J.K."/>
            <person name="Geller-Mcgrath D.E."/>
            <person name="Sieber C.M."/>
            <person name="Emerson J.B."/>
            <person name="Anantharaman K."/>
            <person name="Thomas B.C."/>
            <person name="Malmstrom R."/>
            <person name="Stieglmeier M."/>
            <person name="Klingl A."/>
            <person name="Woyke T."/>
            <person name="Ryan C.M."/>
            <person name="Banfield J.F."/>
        </authorList>
    </citation>
    <scope>NUCLEOTIDE SEQUENCE [LARGE SCALE GENOMIC DNA]</scope>
    <source>
        <strain evidence="6">CG11_big_fil_rev_8_21_14_0_20_35_14</strain>
    </source>
</reference>
<dbReference type="InterPro" id="IPR000055">
    <property type="entry name" value="Restrct_endonuc_typeI_TRD"/>
</dbReference>
<sequence>MSYSIIQKSQLEGAKRIDAEYYQPEYLELEKNLNKFKDSLKFFGQLLSNNNSLTGGATPLGANYPLTGIKFLRVQNIMPGYFDFSDVVFIDEKIHNTQLKRSRLVDKDVLLTITGVSYGKSAVYKSNYGEANINQHSVRMHFKDDLIPEYVSAFLNSKYGRYQSDRKITGNSRPALAYEEIRSYKIPVLPLEKQEIIKKIYEERMSKEDESVEIYRQSENLLLEELGLENFKFNNNLYYEVNFSETLVINRIDAEYFDPIYTEVEKILNKHEQRKLKDICSLISYGTVPTSPYVEKGIPYVKGENLESCFISDRDKLDFLSEDSTKNLPSKFYLKENDIVISQMGTVGYSAVATKENENWLFASFTIRARLNKEGLDLFDPFYMSLFINNISRPYYLLRKIAQASVRQNTDLPTINNLAVPLLSKEKQQKIAELVKKSHEARKKSKELLEEAKRKIEEIIEKGGEN</sequence>
<dbReference type="PANTHER" id="PTHR30408">
    <property type="entry name" value="TYPE-1 RESTRICTION ENZYME ECOKI SPECIFICITY PROTEIN"/>
    <property type="match status" value="1"/>
</dbReference>
<feature type="coiled-coil region" evidence="4">
    <location>
        <begin position="424"/>
        <end position="462"/>
    </location>
</feature>
<comment type="caution">
    <text evidence="6">The sequence shown here is derived from an EMBL/GenBank/DDBJ whole genome shotgun (WGS) entry which is preliminary data.</text>
</comment>
<dbReference type="Proteomes" id="UP000229570">
    <property type="component" value="Unassembled WGS sequence"/>
</dbReference>
<protein>
    <recommendedName>
        <fullName evidence="5">Type I restriction modification DNA specificity domain-containing protein</fullName>
    </recommendedName>
</protein>
<dbReference type="AlphaFoldDB" id="A0A2H0KND1"/>
<proteinExistence type="inferred from homology"/>
<dbReference type="GO" id="GO:0003677">
    <property type="term" value="F:DNA binding"/>
    <property type="evidence" value="ECO:0007669"/>
    <property type="project" value="UniProtKB-KW"/>
</dbReference>
<evidence type="ECO:0000256" key="3">
    <source>
        <dbReference type="ARBA" id="ARBA00023125"/>
    </source>
</evidence>
<dbReference type="CDD" id="cd17256">
    <property type="entry name" value="RMtype1_S_EcoJA65PI-TRD1-CR1_like"/>
    <property type="match status" value="1"/>
</dbReference>
<dbReference type="SUPFAM" id="SSF116734">
    <property type="entry name" value="DNA methylase specificity domain"/>
    <property type="match status" value="2"/>
</dbReference>
<name>A0A2H0KND1_9BACT</name>
<evidence type="ECO:0000256" key="1">
    <source>
        <dbReference type="ARBA" id="ARBA00010923"/>
    </source>
</evidence>
<gene>
    <name evidence="6" type="ORF">COV86_01365</name>
</gene>
<dbReference type="GO" id="GO:0009307">
    <property type="term" value="P:DNA restriction-modification system"/>
    <property type="evidence" value="ECO:0007669"/>
    <property type="project" value="UniProtKB-KW"/>
</dbReference>
<dbReference type="Gene3D" id="3.90.220.20">
    <property type="entry name" value="DNA methylase specificity domains"/>
    <property type="match status" value="2"/>
</dbReference>
<keyword evidence="2" id="KW-0680">Restriction system</keyword>
<evidence type="ECO:0000256" key="4">
    <source>
        <dbReference type="SAM" id="Coils"/>
    </source>
</evidence>
<evidence type="ECO:0000256" key="2">
    <source>
        <dbReference type="ARBA" id="ARBA00022747"/>
    </source>
</evidence>
<dbReference type="EMBL" id="PCVL01000013">
    <property type="protein sequence ID" value="PIQ72748.1"/>
    <property type="molecule type" value="Genomic_DNA"/>
</dbReference>
<comment type="similarity">
    <text evidence="1">Belongs to the type-I restriction system S methylase family.</text>
</comment>
<dbReference type="PANTHER" id="PTHR30408:SF12">
    <property type="entry name" value="TYPE I RESTRICTION ENZYME MJAVIII SPECIFICITY SUBUNIT"/>
    <property type="match status" value="1"/>
</dbReference>
<keyword evidence="4" id="KW-0175">Coiled coil</keyword>
<dbReference type="InterPro" id="IPR052021">
    <property type="entry name" value="Type-I_RS_S_subunit"/>
</dbReference>
<organism evidence="6 7">
    <name type="scientific">Candidatus Roizmanbacteria bacterium CG11_big_fil_rev_8_21_14_0_20_35_14</name>
    <dbReference type="NCBI Taxonomy" id="1974855"/>
    <lineage>
        <taxon>Bacteria</taxon>
        <taxon>Candidatus Roizmaniibacteriota</taxon>
    </lineage>
</organism>
<evidence type="ECO:0000313" key="7">
    <source>
        <dbReference type="Proteomes" id="UP000229570"/>
    </source>
</evidence>
<evidence type="ECO:0000259" key="5">
    <source>
        <dbReference type="Pfam" id="PF01420"/>
    </source>
</evidence>
<evidence type="ECO:0000313" key="6">
    <source>
        <dbReference type="EMBL" id="PIQ72748.1"/>
    </source>
</evidence>
<dbReference type="Pfam" id="PF01420">
    <property type="entry name" value="Methylase_S"/>
    <property type="match status" value="1"/>
</dbReference>
<feature type="domain" description="Type I restriction modification DNA specificity" evidence="5">
    <location>
        <begin position="272"/>
        <end position="440"/>
    </location>
</feature>
<accession>A0A2H0KND1</accession>
<dbReference type="InterPro" id="IPR044946">
    <property type="entry name" value="Restrct_endonuc_typeI_TRD_sf"/>
</dbReference>